<evidence type="ECO:0000313" key="6">
    <source>
        <dbReference type="Proteomes" id="UP000236630"/>
    </source>
</evidence>
<sequence length="40" mass="4802">MEKKGVIECTHNSIERRRRMTTDDGFAELWSMYARIKDLL</sequence>
<dbReference type="GO" id="GO:0005634">
    <property type="term" value="C:nucleus"/>
    <property type="evidence" value="ECO:0007669"/>
    <property type="project" value="UniProtKB-SubCell"/>
</dbReference>
<dbReference type="GO" id="GO:0046983">
    <property type="term" value="F:protein dimerization activity"/>
    <property type="evidence" value="ECO:0007669"/>
    <property type="project" value="InterPro"/>
</dbReference>
<protein>
    <submittedName>
        <fullName evidence="5">Uncharacterized protein</fullName>
    </submittedName>
</protein>
<dbReference type="AlphaFoldDB" id="A0A2H5PG38"/>
<keyword evidence="6" id="KW-1185">Reference proteome</keyword>
<dbReference type="Proteomes" id="UP000236630">
    <property type="component" value="Unassembled WGS sequence"/>
</dbReference>
<keyword evidence="3" id="KW-0804">Transcription</keyword>
<dbReference type="InterPro" id="IPR036638">
    <property type="entry name" value="HLH_DNA-bd_sf"/>
</dbReference>
<evidence type="ECO:0000256" key="3">
    <source>
        <dbReference type="ARBA" id="ARBA00023163"/>
    </source>
</evidence>
<evidence type="ECO:0000256" key="1">
    <source>
        <dbReference type="ARBA" id="ARBA00004123"/>
    </source>
</evidence>
<keyword evidence="2" id="KW-0805">Transcription regulation</keyword>
<gene>
    <name evidence="5" type="ORF">CUMW_131590</name>
</gene>
<evidence type="ECO:0000256" key="4">
    <source>
        <dbReference type="ARBA" id="ARBA00023242"/>
    </source>
</evidence>
<organism evidence="5 6">
    <name type="scientific">Citrus unshiu</name>
    <name type="common">Satsuma mandarin</name>
    <name type="synonym">Citrus nobilis var. unshiu</name>
    <dbReference type="NCBI Taxonomy" id="55188"/>
    <lineage>
        <taxon>Eukaryota</taxon>
        <taxon>Viridiplantae</taxon>
        <taxon>Streptophyta</taxon>
        <taxon>Embryophyta</taxon>
        <taxon>Tracheophyta</taxon>
        <taxon>Spermatophyta</taxon>
        <taxon>Magnoliopsida</taxon>
        <taxon>eudicotyledons</taxon>
        <taxon>Gunneridae</taxon>
        <taxon>Pentapetalae</taxon>
        <taxon>rosids</taxon>
        <taxon>malvids</taxon>
        <taxon>Sapindales</taxon>
        <taxon>Rutaceae</taxon>
        <taxon>Aurantioideae</taxon>
        <taxon>Citrus</taxon>
    </lineage>
</organism>
<evidence type="ECO:0000313" key="5">
    <source>
        <dbReference type="EMBL" id="GAY51085.1"/>
    </source>
</evidence>
<comment type="caution">
    <text evidence="5">The sequence shown here is derived from an EMBL/GenBank/DDBJ whole genome shotgun (WGS) entry which is preliminary data.</text>
</comment>
<reference evidence="5 6" key="1">
    <citation type="journal article" date="2017" name="Front. Genet.">
        <title>Draft sequencing of the heterozygous diploid genome of Satsuma (Citrus unshiu Marc.) using a hybrid assembly approach.</title>
        <authorList>
            <person name="Shimizu T."/>
            <person name="Tanizawa Y."/>
            <person name="Mochizuki T."/>
            <person name="Nagasaki H."/>
            <person name="Yoshioka T."/>
            <person name="Toyoda A."/>
            <person name="Fujiyama A."/>
            <person name="Kaminuma E."/>
            <person name="Nakamura Y."/>
        </authorList>
    </citation>
    <scope>NUCLEOTIDE SEQUENCE [LARGE SCALE GENOMIC DNA]</scope>
    <source>
        <strain evidence="6">cv. Miyagawa wase</strain>
    </source>
</reference>
<dbReference type="EMBL" id="BDQV01000067">
    <property type="protein sequence ID" value="GAY51085.1"/>
    <property type="molecule type" value="Genomic_DNA"/>
</dbReference>
<dbReference type="SUPFAM" id="SSF47459">
    <property type="entry name" value="HLH, helix-loop-helix DNA-binding domain"/>
    <property type="match status" value="1"/>
</dbReference>
<accession>A0A2H5PG38</accession>
<name>A0A2H5PG38_CITUN</name>
<keyword evidence="4" id="KW-0539">Nucleus</keyword>
<comment type="subcellular location">
    <subcellularLocation>
        <location evidence="1">Nucleus</location>
    </subcellularLocation>
</comment>
<proteinExistence type="predicted"/>
<evidence type="ECO:0000256" key="2">
    <source>
        <dbReference type="ARBA" id="ARBA00023015"/>
    </source>
</evidence>